<keyword evidence="3" id="KW-1185">Reference proteome</keyword>
<protein>
    <recommendedName>
        <fullName evidence="4">Coenzyme Q-binding protein COQ10 START domain-containing protein</fullName>
    </recommendedName>
</protein>
<evidence type="ECO:0000313" key="3">
    <source>
        <dbReference type="Proteomes" id="UP000799424"/>
    </source>
</evidence>
<dbReference type="CDD" id="cd07822">
    <property type="entry name" value="SRPBCC_4"/>
    <property type="match status" value="1"/>
</dbReference>
<keyword evidence="1" id="KW-0732">Signal</keyword>
<evidence type="ECO:0000256" key="1">
    <source>
        <dbReference type="SAM" id="SignalP"/>
    </source>
</evidence>
<dbReference type="SUPFAM" id="SSF55961">
    <property type="entry name" value="Bet v1-like"/>
    <property type="match status" value="1"/>
</dbReference>
<organism evidence="2 3">
    <name type="scientific">Ophiobolus disseminans</name>
    <dbReference type="NCBI Taxonomy" id="1469910"/>
    <lineage>
        <taxon>Eukaryota</taxon>
        <taxon>Fungi</taxon>
        <taxon>Dikarya</taxon>
        <taxon>Ascomycota</taxon>
        <taxon>Pezizomycotina</taxon>
        <taxon>Dothideomycetes</taxon>
        <taxon>Pleosporomycetidae</taxon>
        <taxon>Pleosporales</taxon>
        <taxon>Pleosporineae</taxon>
        <taxon>Phaeosphaeriaceae</taxon>
        <taxon>Ophiobolus</taxon>
    </lineage>
</organism>
<name>A0A6A6ZRH7_9PLEO</name>
<reference evidence="2" key="1">
    <citation type="journal article" date="2020" name="Stud. Mycol.">
        <title>101 Dothideomycetes genomes: a test case for predicting lifestyles and emergence of pathogens.</title>
        <authorList>
            <person name="Haridas S."/>
            <person name="Albert R."/>
            <person name="Binder M."/>
            <person name="Bloem J."/>
            <person name="Labutti K."/>
            <person name="Salamov A."/>
            <person name="Andreopoulos B."/>
            <person name="Baker S."/>
            <person name="Barry K."/>
            <person name="Bills G."/>
            <person name="Bluhm B."/>
            <person name="Cannon C."/>
            <person name="Castanera R."/>
            <person name="Culley D."/>
            <person name="Daum C."/>
            <person name="Ezra D."/>
            <person name="Gonzalez J."/>
            <person name="Henrissat B."/>
            <person name="Kuo A."/>
            <person name="Liang C."/>
            <person name="Lipzen A."/>
            <person name="Lutzoni F."/>
            <person name="Magnuson J."/>
            <person name="Mondo S."/>
            <person name="Nolan M."/>
            <person name="Ohm R."/>
            <person name="Pangilinan J."/>
            <person name="Park H.-J."/>
            <person name="Ramirez L."/>
            <person name="Alfaro M."/>
            <person name="Sun H."/>
            <person name="Tritt A."/>
            <person name="Yoshinaga Y."/>
            <person name="Zwiers L.-H."/>
            <person name="Turgeon B."/>
            <person name="Goodwin S."/>
            <person name="Spatafora J."/>
            <person name="Crous P."/>
            <person name="Grigoriev I."/>
        </authorList>
    </citation>
    <scope>NUCLEOTIDE SEQUENCE</scope>
    <source>
        <strain evidence="2">CBS 113818</strain>
    </source>
</reference>
<feature type="chain" id="PRO_5025366177" description="Coenzyme Q-binding protein COQ10 START domain-containing protein" evidence="1">
    <location>
        <begin position="25"/>
        <end position="205"/>
    </location>
</feature>
<dbReference type="OrthoDB" id="509124at2759"/>
<evidence type="ECO:0000313" key="2">
    <source>
        <dbReference type="EMBL" id="KAF2823219.1"/>
    </source>
</evidence>
<accession>A0A6A6ZRH7</accession>
<dbReference type="Proteomes" id="UP000799424">
    <property type="component" value="Unassembled WGS sequence"/>
</dbReference>
<sequence>MVILRSILTCCVLSTHVFVTSSQATNLPPAPSGGMFTVDTRVVINSTAAAAYQALIDFPNYASWNPFVRAAIVISPLNLTLPDQRPVEGKDLYLRVQIPPLPFPVNKNTPDDPLATQLSYEKITAVQPKLGRLAWKFQPDTPGVFQAERWQAVSDLGNGCVLYESREVFIGAAAVVLRETMGANLQKGFDAQGLGLKMLLEDGSK</sequence>
<evidence type="ECO:0008006" key="4">
    <source>
        <dbReference type="Google" id="ProtNLM"/>
    </source>
</evidence>
<dbReference type="InterPro" id="IPR023393">
    <property type="entry name" value="START-like_dom_sf"/>
</dbReference>
<dbReference type="AlphaFoldDB" id="A0A6A6ZRH7"/>
<dbReference type="Gene3D" id="3.30.530.20">
    <property type="match status" value="1"/>
</dbReference>
<feature type="signal peptide" evidence="1">
    <location>
        <begin position="1"/>
        <end position="24"/>
    </location>
</feature>
<proteinExistence type="predicted"/>
<dbReference type="EMBL" id="MU006232">
    <property type="protein sequence ID" value="KAF2823219.1"/>
    <property type="molecule type" value="Genomic_DNA"/>
</dbReference>
<gene>
    <name evidence="2" type="ORF">CC86DRAFT_372250</name>
</gene>